<dbReference type="Proteomes" id="UP000597762">
    <property type="component" value="Unassembled WGS sequence"/>
</dbReference>
<dbReference type="PANTHER" id="PTHR13231:SF3">
    <property type="entry name" value="SMALL RIBOSOMAL SUBUNIT PROTEIN MS31"/>
    <property type="match status" value="1"/>
</dbReference>
<dbReference type="EMBL" id="CAHIKZ030005360">
    <property type="protein sequence ID" value="CAE1323227.1"/>
    <property type="molecule type" value="Genomic_DNA"/>
</dbReference>
<evidence type="ECO:0000256" key="8">
    <source>
        <dbReference type="ARBA" id="ARBA00035363"/>
    </source>
</evidence>
<comment type="caution">
    <text evidence="9">The sequence shown here is derived from an EMBL/GenBank/DDBJ whole genome shotgun (WGS) entry which is preliminary data.</text>
</comment>
<protein>
    <recommendedName>
        <fullName evidence="7">Small ribosomal subunit protein mS31</fullName>
    </recommendedName>
    <alternativeName>
        <fullName evidence="8">28S ribosomal protein S31, mitochondrial</fullName>
    </alternativeName>
</protein>
<proteinExistence type="inferred from homology"/>
<keyword evidence="4" id="KW-0689">Ribosomal protein</keyword>
<evidence type="ECO:0000256" key="6">
    <source>
        <dbReference type="ARBA" id="ARBA00023274"/>
    </source>
</evidence>
<evidence type="ECO:0000256" key="7">
    <source>
        <dbReference type="ARBA" id="ARBA00035133"/>
    </source>
</evidence>
<dbReference type="Pfam" id="PF15433">
    <property type="entry name" value="MRP-S31"/>
    <property type="match status" value="1"/>
</dbReference>
<dbReference type="GO" id="GO:0003735">
    <property type="term" value="F:structural constituent of ribosome"/>
    <property type="evidence" value="ECO:0007669"/>
    <property type="project" value="InterPro"/>
</dbReference>
<accession>A0A812EGD0</accession>
<keyword evidence="3" id="KW-0809">Transit peptide</keyword>
<evidence type="ECO:0000256" key="5">
    <source>
        <dbReference type="ARBA" id="ARBA00023128"/>
    </source>
</evidence>
<gene>
    <name evidence="9" type="ORF">SPHA_73098</name>
</gene>
<dbReference type="OrthoDB" id="5989925at2759"/>
<reference evidence="9" key="1">
    <citation type="submission" date="2021-01" db="EMBL/GenBank/DDBJ databases">
        <authorList>
            <person name="Li R."/>
            <person name="Bekaert M."/>
        </authorList>
    </citation>
    <scope>NUCLEOTIDE SEQUENCE</scope>
    <source>
        <strain evidence="9">Farmed</strain>
    </source>
</reference>
<dbReference type="PANTHER" id="PTHR13231">
    <property type="entry name" value="MITOCHONDRIAL RIBOSOMAL PROTEIN S31"/>
    <property type="match status" value="1"/>
</dbReference>
<keyword evidence="5" id="KW-0496">Mitochondrion</keyword>
<comment type="similarity">
    <text evidence="2">Belongs to the mitochondrion-specific ribosomal protein mS31 family.</text>
</comment>
<dbReference type="InterPro" id="IPR026299">
    <property type="entry name" value="MRP-S31"/>
</dbReference>
<comment type="subcellular location">
    <subcellularLocation>
        <location evidence="1">Mitochondrion</location>
    </subcellularLocation>
</comment>
<dbReference type="GO" id="GO:0005763">
    <property type="term" value="C:mitochondrial small ribosomal subunit"/>
    <property type="evidence" value="ECO:0007669"/>
    <property type="project" value="InterPro"/>
</dbReference>
<organism evidence="9 10">
    <name type="scientific">Acanthosepion pharaonis</name>
    <name type="common">Pharaoh cuttlefish</name>
    <name type="synonym">Sepia pharaonis</name>
    <dbReference type="NCBI Taxonomy" id="158019"/>
    <lineage>
        <taxon>Eukaryota</taxon>
        <taxon>Metazoa</taxon>
        <taxon>Spiralia</taxon>
        <taxon>Lophotrochozoa</taxon>
        <taxon>Mollusca</taxon>
        <taxon>Cephalopoda</taxon>
        <taxon>Coleoidea</taxon>
        <taxon>Decapodiformes</taxon>
        <taxon>Sepiida</taxon>
        <taxon>Sepiina</taxon>
        <taxon>Sepiidae</taxon>
        <taxon>Acanthosepion</taxon>
    </lineage>
</organism>
<sequence length="308" mass="35639">MAALYAVRHVLTRTDSFLLKPKYCQKIYLLNSSCKLTLGQIACKKKKIDSHSDAPFKNEKAGESPDEDISPDLISAVKDVANSMPGDKVTVQSDLLQKLLAHKKVIKKQKQYPTEDIPQSPNMQEMFSGMKLYREVDEKKQDILTKQKERNRIQALMHQQNLDGKLFSGPSLGIFTKKPVEISKSDEEPSLWDKVDEELLNSLKLPLPSNHFEELINLTNEGKYWTFPIDNEAGWEEEKKIGFHEHVFLEHLIVDFPKKGPIRHFMELVITGLSNNPHLTVQQKKEHVDWFRDYFEKKKELIDEALNR</sequence>
<evidence type="ECO:0000256" key="4">
    <source>
        <dbReference type="ARBA" id="ARBA00022980"/>
    </source>
</evidence>
<keyword evidence="10" id="KW-1185">Reference proteome</keyword>
<dbReference type="AlphaFoldDB" id="A0A812EGD0"/>
<evidence type="ECO:0000313" key="10">
    <source>
        <dbReference type="Proteomes" id="UP000597762"/>
    </source>
</evidence>
<evidence type="ECO:0000256" key="1">
    <source>
        <dbReference type="ARBA" id="ARBA00004173"/>
    </source>
</evidence>
<keyword evidence="6" id="KW-0687">Ribonucleoprotein</keyword>
<evidence type="ECO:0000313" key="9">
    <source>
        <dbReference type="EMBL" id="CAE1323227.1"/>
    </source>
</evidence>
<name>A0A812EGD0_ACAPH</name>
<evidence type="ECO:0000256" key="3">
    <source>
        <dbReference type="ARBA" id="ARBA00022946"/>
    </source>
</evidence>
<evidence type="ECO:0000256" key="2">
    <source>
        <dbReference type="ARBA" id="ARBA00011057"/>
    </source>
</evidence>